<accession>A0A9Q9E331</accession>
<protein>
    <submittedName>
        <fullName evidence="2">Uncharacterized protein</fullName>
    </submittedName>
</protein>
<keyword evidence="1" id="KW-1133">Transmembrane helix</keyword>
<gene>
    <name evidence="2" type="ORF">M3M40_00715</name>
</gene>
<evidence type="ECO:0000313" key="2">
    <source>
        <dbReference type="EMBL" id="USS89362.1"/>
    </source>
</evidence>
<keyword evidence="3" id="KW-1185">Reference proteome</keyword>
<sequence>MKTNSCNNKFIKKGEKIINKKKIKWTPIINCILTLCTVVLTYFSVSATMHQQKINDAYLPISYNIMSYSSYYKYKVDDMGKIEASPIILTINSGSATGIDFITENKNHKYNYHTPEVIFFNGKDPEKISKDIQNSHDNGSKIADFSILSLKNMLLNYDNKNSTLELGNKYSFSKNNIIPHSFYIIHDSKGNRSLIMAYYIKVKGSKNAYKTYLIDPNIFSVRKNQVLNDNKKDTTYKAFKMYDSLNNEIKMENNINN</sequence>
<reference evidence="2" key="1">
    <citation type="submission" date="2022-05" db="EMBL/GenBank/DDBJ databases">
        <authorList>
            <person name="Oliphant S.A."/>
            <person name="Watson-Haigh N.S."/>
            <person name="Sumby K.M."/>
            <person name="Gardner J.M."/>
            <person name="Jiranek V."/>
        </authorList>
    </citation>
    <scope>NUCLEOTIDE SEQUENCE</scope>
    <source>
        <strain evidence="2">KI4_B1</strain>
    </source>
</reference>
<evidence type="ECO:0000256" key="1">
    <source>
        <dbReference type="SAM" id="Phobius"/>
    </source>
</evidence>
<keyword evidence="1" id="KW-0472">Membrane</keyword>
<feature type="transmembrane region" description="Helical" evidence="1">
    <location>
        <begin position="25"/>
        <end position="45"/>
    </location>
</feature>
<dbReference type="AlphaFoldDB" id="A0A9Q9E331"/>
<dbReference type="RefSeq" id="WP_252766912.1">
    <property type="nucleotide sequence ID" value="NZ_CP097119.1"/>
</dbReference>
<name>A0A9Q9E331_9LACO</name>
<organism evidence="2 3">
    <name type="scientific">Fructilactobacillus cliffordii</name>
    <dbReference type="NCBI Taxonomy" id="2940299"/>
    <lineage>
        <taxon>Bacteria</taxon>
        <taxon>Bacillati</taxon>
        <taxon>Bacillota</taxon>
        <taxon>Bacilli</taxon>
        <taxon>Lactobacillales</taxon>
        <taxon>Lactobacillaceae</taxon>
        <taxon>Fructilactobacillus</taxon>
    </lineage>
</organism>
<evidence type="ECO:0000313" key="3">
    <source>
        <dbReference type="Proteomes" id="UP001055911"/>
    </source>
</evidence>
<dbReference type="EMBL" id="CP097119">
    <property type="protein sequence ID" value="USS89362.1"/>
    <property type="molecule type" value="Genomic_DNA"/>
</dbReference>
<dbReference type="Proteomes" id="UP001055911">
    <property type="component" value="Chromosome"/>
</dbReference>
<proteinExistence type="predicted"/>
<keyword evidence="1" id="KW-0812">Transmembrane</keyword>